<evidence type="ECO:0000256" key="2">
    <source>
        <dbReference type="ARBA" id="ARBA00012150"/>
    </source>
</evidence>
<evidence type="ECO:0000313" key="8">
    <source>
        <dbReference type="EMBL" id="EGJ50659.1"/>
    </source>
</evidence>
<organism evidence="8 9">
    <name type="scientific">Desulfocurvibacter africanus subsp. africanus str. Walvis Bay</name>
    <dbReference type="NCBI Taxonomy" id="690850"/>
    <lineage>
        <taxon>Bacteria</taxon>
        <taxon>Pseudomonadati</taxon>
        <taxon>Thermodesulfobacteriota</taxon>
        <taxon>Desulfovibrionia</taxon>
        <taxon>Desulfovibrionales</taxon>
        <taxon>Desulfovibrionaceae</taxon>
        <taxon>Desulfocurvibacter</taxon>
    </lineage>
</organism>
<dbReference type="InterPro" id="IPR001792">
    <property type="entry name" value="Acylphosphatase-like_dom"/>
</dbReference>
<dbReference type="PROSITE" id="PS51160">
    <property type="entry name" value="ACYLPHOSPHATASE_3"/>
    <property type="match status" value="1"/>
</dbReference>
<evidence type="ECO:0000256" key="5">
    <source>
        <dbReference type="RuleBase" id="RU000553"/>
    </source>
</evidence>
<dbReference type="STRING" id="690850.Desaf_2335"/>
<evidence type="ECO:0000256" key="1">
    <source>
        <dbReference type="ARBA" id="ARBA00005614"/>
    </source>
</evidence>
<dbReference type="Pfam" id="PF00708">
    <property type="entry name" value="Acylphosphatase"/>
    <property type="match status" value="1"/>
</dbReference>
<comment type="similarity">
    <text evidence="1 6">Belongs to the acylphosphatase family.</text>
</comment>
<evidence type="ECO:0000256" key="3">
    <source>
        <dbReference type="ARBA" id="ARBA00047645"/>
    </source>
</evidence>
<dbReference type="PANTHER" id="PTHR47268">
    <property type="entry name" value="ACYLPHOSPHATASE"/>
    <property type="match status" value="1"/>
</dbReference>
<proteinExistence type="inferred from homology"/>
<dbReference type="RefSeq" id="WP_014260367.1">
    <property type="nucleotide sequence ID" value="NC_016629.1"/>
</dbReference>
<evidence type="ECO:0000256" key="4">
    <source>
        <dbReference type="PROSITE-ProRule" id="PRU00520"/>
    </source>
</evidence>
<dbReference type="InterPro" id="IPR020456">
    <property type="entry name" value="Acylphosphatase"/>
</dbReference>
<dbReference type="PANTHER" id="PTHR47268:SF4">
    <property type="entry name" value="ACYLPHOSPHATASE"/>
    <property type="match status" value="1"/>
</dbReference>
<dbReference type="PROSITE" id="PS00151">
    <property type="entry name" value="ACYLPHOSPHATASE_2"/>
    <property type="match status" value="1"/>
</dbReference>
<dbReference type="Proteomes" id="UP000007844">
    <property type="component" value="Chromosome"/>
</dbReference>
<dbReference type="PROSITE" id="PS00150">
    <property type="entry name" value="ACYLPHOSPHATASE_1"/>
    <property type="match status" value="1"/>
</dbReference>
<dbReference type="InterPro" id="IPR017968">
    <property type="entry name" value="Acylphosphatase_CS"/>
</dbReference>
<dbReference type="KEGG" id="daf:Desaf_2335"/>
<accession>F3YXV7</accession>
<dbReference type="SUPFAM" id="SSF54975">
    <property type="entry name" value="Acylphosphatase/BLUF domain-like"/>
    <property type="match status" value="1"/>
</dbReference>
<dbReference type="EMBL" id="CP003221">
    <property type="protein sequence ID" value="EGJ50659.1"/>
    <property type="molecule type" value="Genomic_DNA"/>
</dbReference>
<sequence length="94" mass="10537">MSQGPKTIRCLVSGLVQGVSFRYWTRETATRLGLRGWVRNLSDGRVEVLVQGAEEATESLRQALHDGPPMSQVQAVECFKEPNSEEFNGFAIRR</sequence>
<evidence type="ECO:0000256" key="6">
    <source>
        <dbReference type="RuleBase" id="RU004168"/>
    </source>
</evidence>
<feature type="active site" evidence="4">
    <location>
        <position position="22"/>
    </location>
</feature>
<feature type="active site" evidence="4">
    <location>
        <position position="40"/>
    </location>
</feature>
<keyword evidence="4 5" id="KW-0378">Hydrolase</keyword>
<evidence type="ECO:0000259" key="7">
    <source>
        <dbReference type="PROSITE" id="PS51160"/>
    </source>
</evidence>
<dbReference type="GO" id="GO:0003998">
    <property type="term" value="F:acylphosphatase activity"/>
    <property type="evidence" value="ECO:0007669"/>
    <property type="project" value="UniProtKB-EC"/>
</dbReference>
<dbReference type="AlphaFoldDB" id="F3YXV7"/>
<reference evidence="8 9" key="1">
    <citation type="journal article" date="2011" name="J. Bacteriol.">
        <title>Genome sequence of the mercury-methylating and pleomorphic Desulfovibrio africanus Strain Walvis Bay.</title>
        <authorList>
            <person name="Brown S.D."/>
            <person name="Wall J.D."/>
            <person name="Kucken A.M."/>
            <person name="Gilmour C.C."/>
            <person name="Podar M."/>
            <person name="Brandt C.C."/>
            <person name="Teshima H."/>
            <person name="Detter J.C."/>
            <person name="Han C.S."/>
            <person name="Land M.L."/>
            <person name="Lucas S."/>
            <person name="Han J."/>
            <person name="Pennacchio L."/>
            <person name="Nolan M."/>
            <person name="Pitluck S."/>
            <person name="Woyke T."/>
            <person name="Goodwin L."/>
            <person name="Palumbo A.V."/>
            <person name="Elias D.A."/>
        </authorList>
    </citation>
    <scope>NUCLEOTIDE SEQUENCE [LARGE SCALE GENOMIC DNA]</scope>
    <source>
        <strain evidence="8 9">Walvis Bay</strain>
    </source>
</reference>
<dbReference type="EC" id="3.6.1.7" evidence="2 4"/>
<protein>
    <recommendedName>
        <fullName evidence="2 4">Acylphosphatase</fullName>
        <ecNumber evidence="2 4">3.6.1.7</ecNumber>
    </recommendedName>
</protein>
<dbReference type="eggNOG" id="COG1254">
    <property type="taxonomic scope" value="Bacteria"/>
</dbReference>
<evidence type="ECO:0000313" key="9">
    <source>
        <dbReference type="Proteomes" id="UP000007844"/>
    </source>
</evidence>
<dbReference type="InterPro" id="IPR036046">
    <property type="entry name" value="Acylphosphatase-like_dom_sf"/>
</dbReference>
<dbReference type="Gene3D" id="3.30.70.100">
    <property type="match status" value="1"/>
</dbReference>
<comment type="catalytic activity">
    <reaction evidence="3 4 5">
        <text>an acyl phosphate + H2O = a carboxylate + phosphate + H(+)</text>
        <dbReference type="Rhea" id="RHEA:14965"/>
        <dbReference type="ChEBI" id="CHEBI:15377"/>
        <dbReference type="ChEBI" id="CHEBI:15378"/>
        <dbReference type="ChEBI" id="CHEBI:29067"/>
        <dbReference type="ChEBI" id="CHEBI:43474"/>
        <dbReference type="ChEBI" id="CHEBI:59918"/>
        <dbReference type="EC" id="3.6.1.7"/>
    </reaction>
</comment>
<dbReference type="PRINTS" id="PR00112">
    <property type="entry name" value="ACYLPHPHTASE"/>
</dbReference>
<feature type="domain" description="Acylphosphatase-like" evidence="7">
    <location>
        <begin position="7"/>
        <end position="94"/>
    </location>
</feature>
<dbReference type="HOGENOM" id="CLU_141932_2_1_7"/>
<gene>
    <name evidence="8" type="ORF">Desaf_2335</name>
</gene>
<keyword evidence="9" id="KW-1185">Reference proteome</keyword>
<name>F3YXV7_DESAF</name>